<dbReference type="InterPro" id="IPR001254">
    <property type="entry name" value="Trypsin_dom"/>
</dbReference>
<dbReference type="PANTHER" id="PTHR43343:SF3">
    <property type="entry name" value="PROTEASE DO-LIKE 8, CHLOROPLASTIC"/>
    <property type="match status" value="1"/>
</dbReference>
<dbReference type="PANTHER" id="PTHR43343">
    <property type="entry name" value="PEPTIDASE S12"/>
    <property type="match status" value="1"/>
</dbReference>
<keyword evidence="2 6" id="KW-0645">Protease</keyword>
<evidence type="ECO:0000256" key="2">
    <source>
        <dbReference type="ARBA" id="ARBA00022670"/>
    </source>
</evidence>
<evidence type="ECO:0000256" key="1">
    <source>
        <dbReference type="ARBA" id="ARBA00010541"/>
    </source>
</evidence>
<dbReference type="AlphaFoldDB" id="J9G3Y7"/>
<feature type="region of interest" description="Disordered" evidence="4">
    <location>
        <begin position="162"/>
        <end position="211"/>
    </location>
</feature>
<sequence length="223" mass="24753">MNLIQTDAAINPGNSGGALLNMNGEVVGINSAKLASTEVEGMGYAIAITDVSDILENLMNETPREKIEDGNHGILEIKGSTVSEEGVKIYGMPKGVFVAEVIEDGVAEKAGLRKNYIITEFNGKVVNSIEQLISMLEYYEPGEKVELTVKIPDSEGYKEEKISVKLAKNPEADKEAKKKAREEEEEENSEDREDREGENLLEDWENNGAKDPMGNWFFQDFFR</sequence>
<protein>
    <submittedName>
        <fullName evidence="6">Serine protease HtrA</fullName>
    </submittedName>
</protein>
<dbReference type="SUPFAM" id="SSF50156">
    <property type="entry name" value="PDZ domain-like"/>
    <property type="match status" value="1"/>
</dbReference>
<dbReference type="GO" id="GO:0004252">
    <property type="term" value="F:serine-type endopeptidase activity"/>
    <property type="evidence" value="ECO:0007669"/>
    <property type="project" value="InterPro"/>
</dbReference>
<accession>J9G3Y7</accession>
<comment type="caution">
    <text evidence="6">The sequence shown here is derived from an EMBL/GenBank/DDBJ whole genome shotgun (WGS) entry which is preliminary data.</text>
</comment>
<dbReference type="SMART" id="SM00228">
    <property type="entry name" value="PDZ"/>
    <property type="match status" value="1"/>
</dbReference>
<gene>
    <name evidence="6" type="ORF">EVA_10356</name>
</gene>
<evidence type="ECO:0000256" key="4">
    <source>
        <dbReference type="SAM" id="MobiDB-lite"/>
    </source>
</evidence>
<proteinExistence type="inferred from homology"/>
<dbReference type="Pfam" id="PF00089">
    <property type="entry name" value="Trypsin"/>
    <property type="match status" value="1"/>
</dbReference>
<dbReference type="InterPro" id="IPR009003">
    <property type="entry name" value="Peptidase_S1_PA"/>
</dbReference>
<dbReference type="InterPro" id="IPR043504">
    <property type="entry name" value="Peptidase_S1_PA_chymotrypsin"/>
</dbReference>
<feature type="domain" description="PDZ" evidence="5">
    <location>
        <begin position="74"/>
        <end position="153"/>
    </location>
</feature>
<evidence type="ECO:0000256" key="3">
    <source>
        <dbReference type="ARBA" id="ARBA00022801"/>
    </source>
</evidence>
<dbReference type="Pfam" id="PF17820">
    <property type="entry name" value="PDZ_6"/>
    <property type="match status" value="1"/>
</dbReference>
<dbReference type="GO" id="GO:0006508">
    <property type="term" value="P:proteolysis"/>
    <property type="evidence" value="ECO:0007669"/>
    <property type="project" value="UniProtKB-KW"/>
</dbReference>
<dbReference type="PROSITE" id="PS50106">
    <property type="entry name" value="PDZ"/>
    <property type="match status" value="1"/>
</dbReference>
<dbReference type="InterPro" id="IPR041489">
    <property type="entry name" value="PDZ_6"/>
</dbReference>
<evidence type="ECO:0000259" key="5">
    <source>
        <dbReference type="PROSITE" id="PS50106"/>
    </source>
</evidence>
<feature type="compositionally biased region" description="Basic and acidic residues" evidence="4">
    <location>
        <begin position="162"/>
        <end position="182"/>
    </location>
</feature>
<dbReference type="InterPro" id="IPR001478">
    <property type="entry name" value="PDZ"/>
</dbReference>
<dbReference type="Gene3D" id="2.40.10.10">
    <property type="entry name" value="Trypsin-like serine proteases"/>
    <property type="match status" value="1"/>
</dbReference>
<dbReference type="InterPro" id="IPR036034">
    <property type="entry name" value="PDZ_sf"/>
</dbReference>
<name>J9G3Y7_9ZZZZ</name>
<dbReference type="Gene3D" id="2.30.42.10">
    <property type="match status" value="1"/>
</dbReference>
<dbReference type="InterPro" id="IPR051201">
    <property type="entry name" value="Chloro_Bact_Ser_Proteases"/>
</dbReference>
<keyword evidence="3" id="KW-0378">Hydrolase</keyword>
<evidence type="ECO:0000313" key="6">
    <source>
        <dbReference type="EMBL" id="EJX01539.1"/>
    </source>
</evidence>
<comment type="similarity">
    <text evidence="1">Belongs to the peptidase S1C family.</text>
</comment>
<organism evidence="6">
    <name type="scientific">gut metagenome</name>
    <dbReference type="NCBI Taxonomy" id="749906"/>
    <lineage>
        <taxon>unclassified sequences</taxon>
        <taxon>metagenomes</taxon>
        <taxon>organismal metagenomes</taxon>
    </lineage>
</organism>
<dbReference type="SUPFAM" id="SSF50494">
    <property type="entry name" value="Trypsin-like serine proteases"/>
    <property type="match status" value="1"/>
</dbReference>
<dbReference type="EMBL" id="AMCI01002918">
    <property type="protein sequence ID" value="EJX01539.1"/>
    <property type="molecule type" value="Genomic_DNA"/>
</dbReference>
<reference evidence="6" key="1">
    <citation type="journal article" date="2012" name="PLoS ONE">
        <title>Gene sets for utilization of primary and secondary nutrition supplies in the distal gut of endangered iberian lynx.</title>
        <authorList>
            <person name="Alcaide M."/>
            <person name="Messina E."/>
            <person name="Richter M."/>
            <person name="Bargiela R."/>
            <person name="Peplies J."/>
            <person name="Huws S.A."/>
            <person name="Newbold C.J."/>
            <person name="Golyshin P.N."/>
            <person name="Simon M.A."/>
            <person name="Lopez G."/>
            <person name="Yakimov M.M."/>
            <person name="Ferrer M."/>
        </authorList>
    </citation>
    <scope>NUCLEOTIDE SEQUENCE</scope>
</reference>